<dbReference type="PANTHER" id="PTHR30543">
    <property type="entry name" value="CHROMATE REDUCTASE"/>
    <property type="match status" value="1"/>
</dbReference>
<evidence type="ECO:0000259" key="1">
    <source>
        <dbReference type="Pfam" id="PF03358"/>
    </source>
</evidence>
<proteinExistence type="predicted"/>
<dbReference type="OrthoDB" id="9812295at2"/>
<accession>A0A345ZV60</accession>
<dbReference type="AlphaFoldDB" id="A0A345ZV60"/>
<organism evidence="2 3">
    <name type="scientific">Pseudolabrys taiwanensis</name>
    <dbReference type="NCBI Taxonomy" id="331696"/>
    <lineage>
        <taxon>Bacteria</taxon>
        <taxon>Pseudomonadati</taxon>
        <taxon>Pseudomonadota</taxon>
        <taxon>Alphaproteobacteria</taxon>
        <taxon>Hyphomicrobiales</taxon>
        <taxon>Xanthobacteraceae</taxon>
        <taxon>Pseudolabrys</taxon>
    </lineage>
</organism>
<dbReference type="InterPro" id="IPR005025">
    <property type="entry name" value="FMN_Rdtase-like_dom"/>
</dbReference>
<dbReference type="KEGG" id="ptaw:DW352_09980"/>
<dbReference type="Gene3D" id="3.40.50.360">
    <property type="match status" value="1"/>
</dbReference>
<name>A0A345ZV60_9HYPH</name>
<dbReference type="RefSeq" id="WP_115690810.1">
    <property type="nucleotide sequence ID" value="NZ_CP031417.1"/>
</dbReference>
<dbReference type="InterPro" id="IPR029039">
    <property type="entry name" value="Flavoprotein-like_sf"/>
</dbReference>
<dbReference type="GO" id="GO:0010181">
    <property type="term" value="F:FMN binding"/>
    <property type="evidence" value="ECO:0007669"/>
    <property type="project" value="TreeGrafter"/>
</dbReference>
<dbReference type="GO" id="GO:0016491">
    <property type="term" value="F:oxidoreductase activity"/>
    <property type="evidence" value="ECO:0007669"/>
    <property type="project" value="InterPro"/>
</dbReference>
<dbReference type="PANTHER" id="PTHR30543:SF21">
    <property type="entry name" value="NAD(P)H-DEPENDENT FMN REDUCTASE LOT6"/>
    <property type="match status" value="1"/>
</dbReference>
<gene>
    <name evidence="2" type="ORF">DW352_09980</name>
</gene>
<dbReference type="Pfam" id="PF03358">
    <property type="entry name" value="FMN_red"/>
    <property type="match status" value="1"/>
</dbReference>
<dbReference type="Proteomes" id="UP000254889">
    <property type="component" value="Chromosome"/>
</dbReference>
<dbReference type="InterPro" id="IPR050712">
    <property type="entry name" value="NAD(P)H-dep_reductase"/>
</dbReference>
<evidence type="ECO:0000313" key="3">
    <source>
        <dbReference type="Proteomes" id="UP000254889"/>
    </source>
</evidence>
<evidence type="ECO:0000313" key="2">
    <source>
        <dbReference type="EMBL" id="AXK80807.1"/>
    </source>
</evidence>
<dbReference type="GO" id="GO:0005829">
    <property type="term" value="C:cytosol"/>
    <property type="evidence" value="ECO:0007669"/>
    <property type="project" value="TreeGrafter"/>
</dbReference>
<sequence>MAKLKLGVIVGSNRRESINRQLANALAKLGSDAFEVKFLQIDDLPLYNPDDEAAYPAQAQRLKSDIEASDALLFVTPEYGRTFPTVLKNALDWAARPWGKNSFPGKPGAVIGTSGGAISSALAQHALRAVLGTQGVHVMGGEAYIQFKPDLIDADGNVTDENVTGFLKAYVDSFASFAGKLAAK</sequence>
<dbReference type="EMBL" id="CP031417">
    <property type="protein sequence ID" value="AXK80807.1"/>
    <property type="molecule type" value="Genomic_DNA"/>
</dbReference>
<feature type="domain" description="NADPH-dependent FMN reductase-like" evidence="1">
    <location>
        <begin position="5"/>
        <end position="146"/>
    </location>
</feature>
<keyword evidence="3" id="KW-1185">Reference proteome</keyword>
<reference evidence="2 3" key="1">
    <citation type="submission" date="2018-07" db="EMBL/GenBank/DDBJ databases">
        <authorList>
            <person name="Quirk P.G."/>
            <person name="Krulwich T.A."/>
        </authorList>
    </citation>
    <scope>NUCLEOTIDE SEQUENCE [LARGE SCALE GENOMIC DNA]</scope>
    <source>
        <strain evidence="2 3">CC-BB4</strain>
    </source>
</reference>
<dbReference type="SUPFAM" id="SSF52218">
    <property type="entry name" value="Flavoproteins"/>
    <property type="match status" value="1"/>
</dbReference>
<protein>
    <submittedName>
        <fullName evidence="2">NAD(P)H-dependent oxidoreductase</fullName>
    </submittedName>
</protein>